<gene>
    <name evidence="1" type="ORF">BaRGS_00036045</name>
</gene>
<name>A0ABD0JDS4_9CAEN</name>
<protein>
    <submittedName>
        <fullName evidence="1">Uncharacterized protein</fullName>
    </submittedName>
</protein>
<comment type="caution">
    <text evidence="1">The sequence shown here is derived from an EMBL/GenBank/DDBJ whole genome shotgun (WGS) entry which is preliminary data.</text>
</comment>
<evidence type="ECO:0000313" key="1">
    <source>
        <dbReference type="EMBL" id="KAK7469941.1"/>
    </source>
</evidence>
<proteinExistence type="predicted"/>
<accession>A0ABD0JDS4</accession>
<sequence length="92" mass="9492">MGGTSDKWESVTVLLQPVRAVGCMIDRFDGGAVLGQSKTGSSLFPATNGLGEGRAVSCSIADSGENTGKTARVRGTANTGRPSSDIKYIAWL</sequence>
<dbReference type="AlphaFoldDB" id="A0ABD0JDS4"/>
<dbReference type="Proteomes" id="UP001519460">
    <property type="component" value="Unassembled WGS sequence"/>
</dbReference>
<reference evidence="1 2" key="1">
    <citation type="journal article" date="2023" name="Sci. Data">
        <title>Genome assembly of the Korean intertidal mud-creeper Batillaria attramentaria.</title>
        <authorList>
            <person name="Patra A.K."/>
            <person name="Ho P.T."/>
            <person name="Jun S."/>
            <person name="Lee S.J."/>
            <person name="Kim Y."/>
            <person name="Won Y.J."/>
        </authorList>
    </citation>
    <scope>NUCLEOTIDE SEQUENCE [LARGE SCALE GENOMIC DNA]</scope>
    <source>
        <strain evidence="1">Wonlab-2016</strain>
    </source>
</reference>
<organism evidence="1 2">
    <name type="scientific">Batillaria attramentaria</name>
    <dbReference type="NCBI Taxonomy" id="370345"/>
    <lineage>
        <taxon>Eukaryota</taxon>
        <taxon>Metazoa</taxon>
        <taxon>Spiralia</taxon>
        <taxon>Lophotrochozoa</taxon>
        <taxon>Mollusca</taxon>
        <taxon>Gastropoda</taxon>
        <taxon>Caenogastropoda</taxon>
        <taxon>Sorbeoconcha</taxon>
        <taxon>Cerithioidea</taxon>
        <taxon>Batillariidae</taxon>
        <taxon>Batillaria</taxon>
    </lineage>
</organism>
<evidence type="ECO:0000313" key="2">
    <source>
        <dbReference type="Proteomes" id="UP001519460"/>
    </source>
</evidence>
<keyword evidence="2" id="KW-1185">Reference proteome</keyword>
<dbReference type="EMBL" id="JACVVK020000498">
    <property type="protein sequence ID" value="KAK7469941.1"/>
    <property type="molecule type" value="Genomic_DNA"/>
</dbReference>